<dbReference type="InterPro" id="IPR043744">
    <property type="entry name" value="DUF5689"/>
</dbReference>
<dbReference type="EMBL" id="JAATJJ010000001">
    <property type="protein sequence ID" value="NJB71235.1"/>
    <property type="molecule type" value="Genomic_DNA"/>
</dbReference>
<dbReference type="InterPro" id="IPR036415">
    <property type="entry name" value="Lamin_tail_dom_sf"/>
</dbReference>
<evidence type="ECO:0000259" key="2">
    <source>
        <dbReference type="PROSITE" id="PS51841"/>
    </source>
</evidence>
<comment type="caution">
    <text evidence="3">The sequence shown here is derived from an EMBL/GenBank/DDBJ whole genome shotgun (WGS) entry which is preliminary data.</text>
</comment>
<keyword evidence="4" id="KW-1185">Reference proteome</keyword>
<feature type="domain" description="LTD" evidence="2">
    <location>
        <begin position="270"/>
        <end position="389"/>
    </location>
</feature>
<dbReference type="Proteomes" id="UP000590442">
    <property type="component" value="Unassembled WGS sequence"/>
</dbReference>
<dbReference type="RefSeq" id="WP_167962810.1">
    <property type="nucleotide sequence ID" value="NZ_JAATJJ010000001.1"/>
</dbReference>
<gene>
    <name evidence="3" type="ORF">GGR42_001697</name>
</gene>
<protein>
    <recommendedName>
        <fullName evidence="2">LTD domain-containing protein</fullName>
    </recommendedName>
</protein>
<proteinExistence type="predicted"/>
<evidence type="ECO:0000256" key="1">
    <source>
        <dbReference type="SAM" id="MobiDB-lite"/>
    </source>
</evidence>
<name>A0A846QZZ4_9FLAO</name>
<dbReference type="Pfam" id="PF18942">
    <property type="entry name" value="DUF5689"/>
    <property type="match status" value="1"/>
</dbReference>
<organism evidence="3 4">
    <name type="scientific">Saonia flava</name>
    <dbReference type="NCBI Taxonomy" id="523696"/>
    <lineage>
        <taxon>Bacteria</taxon>
        <taxon>Pseudomonadati</taxon>
        <taxon>Bacteroidota</taxon>
        <taxon>Flavobacteriia</taxon>
        <taxon>Flavobacteriales</taxon>
        <taxon>Flavobacteriaceae</taxon>
        <taxon>Saonia</taxon>
    </lineage>
</organism>
<dbReference type="PROSITE" id="PS51257">
    <property type="entry name" value="PROKAR_LIPOPROTEIN"/>
    <property type="match status" value="1"/>
</dbReference>
<dbReference type="SUPFAM" id="SSF74853">
    <property type="entry name" value="Lamin A/C globular tail domain"/>
    <property type="match status" value="1"/>
</dbReference>
<accession>A0A846QZZ4</accession>
<dbReference type="AlphaFoldDB" id="A0A846QZZ4"/>
<reference evidence="3 4" key="1">
    <citation type="submission" date="2020-03" db="EMBL/GenBank/DDBJ databases">
        <title>Genomic Encyclopedia of Type Strains, Phase IV (KMG-IV): sequencing the most valuable type-strain genomes for metagenomic binning, comparative biology and taxonomic classification.</title>
        <authorList>
            <person name="Goeker M."/>
        </authorList>
    </citation>
    <scope>NUCLEOTIDE SEQUENCE [LARGE SCALE GENOMIC DNA]</scope>
    <source>
        <strain evidence="3 4">DSM 29762</strain>
    </source>
</reference>
<evidence type="ECO:0000313" key="3">
    <source>
        <dbReference type="EMBL" id="NJB71235.1"/>
    </source>
</evidence>
<dbReference type="PROSITE" id="PS51841">
    <property type="entry name" value="LTD"/>
    <property type="match status" value="1"/>
</dbReference>
<sequence>MIKNKIHIPLFCLILVSCVKDKTFDAPELSCIIDLQANTTFSNIKNLYVDELIQIHEDLIIEGYVISSDKAGNIFGTLHIQDSPINPTEGFQIEIDVRDSYLFYQVGSKIFIKLKGLYLGQSKGVFKVGGVFTAFGNESVGRLPSSIVSQHIFLSCDEPVNVKPKLVKIEDLQDNMVNTLVEIDDLEVIEEERGFPYADPEEETERTLKDCDGNEIVMVNSGYSDFRAEILPDENGTIQAVLTKENDEFKLIVRKIQDIIFDSERCPPDKVTSNQLFISELADPNNNTGARFVELFNASNQDISLKGWVFRRYTNANAEISSTIDLSGYSVMAGNTFVISPNAMEFETVYGFAPDMGVSTNSPADSNGDDNLELVDPFGVIIDAFGIVGEDGSGTNHEFEDGRALRNSLILEANPNYTFSEWTIFNDTGDSGTTNLPQNAPDDFTPGIRN</sequence>
<feature type="region of interest" description="Disordered" evidence="1">
    <location>
        <begin position="430"/>
        <end position="450"/>
    </location>
</feature>
<evidence type="ECO:0000313" key="4">
    <source>
        <dbReference type="Proteomes" id="UP000590442"/>
    </source>
</evidence>
<dbReference type="Pfam" id="PF00932">
    <property type="entry name" value="LTD"/>
    <property type="match status" value="1"/>
</dbReference>
<dbReference type="InterPro" id="IPR001322">
    <property type="entry name" value="Lamin_tail_dom"/>
</dbReference>
<dbReference type="Gene3D" id="2.60.40.1260">
    <property type="entry name" value="Lamin Tail domain"/>
    <property type="match status" value="1"/>
</dbReference>